<keyword evidence="12" id="KW-1185">Reference proteome</keyword>
<gene>
    <name evidence="11" type="primary">cimA</name>
    <name evidence="11" type="ORF">LRP29_25575</name>
</gene>
<dbReference type="GO" id="GO:0009097">
    <property type="term" value="P:isoleucine biosynthetic process"/>
    <property type="evidence" value="ECO:0007669"/>
    <property type="project" value="UniProtKB-UniRule"/>
</dbReference>
<proteinExistence type="inferred from homology"/>
<dbReference type="NCBIfam" id="TIGR00977">
    <property type="entry name" value="citramal_synth"/>
    <property type="match status" value="1"/>
</dbReference>
<dbReference type="InterPro" id="IPR036230">
    <property type="entry name" value="LeuA_allosteric_dom_sf"/>
</dbReference>
<dbReference type="InterPro" id="IPR002034">
    <property type="entry name" value="AIPM/Hcit_synth_CS"/>
</dbReference>
<dbReference type="Gene3D" id="3.20.20.70">
    <property type="entry name" value="Aldolase class I"/>
    <property type="match status" value="1"/>
</dbReference>
<dbReference type="PANTHER" id="PTHR43538:SF1">
    <property type="entry name" value="(R)-CITRAMALATE SYNTHASE"/>
    <property type="match status" value="1"/>
</dbReference>
<reference evidence="11 12" key="1">
    <citation type="journal article" date="2022" name="Microbiol. Resour. Announc.">
        <title>Complete Genome Sequence of Mesorhizobium ciceri Strain R30, a Rhizobium Used as a Commercial Inoculant for Chickpea in Argentina.</title>
        <authorList>
            <person name="Foresto E."/>
            <person name="Revale S."/>
            <person name="Primo E."/>
            <person name="Nievas F."/>
            <person name="Carezzano E."/>
            <person name="Puente M."/>
            <person name="Alzari P."/>
            <person name="Mart M."/>
            <person name="Ben-Assaya M."/>
            <person name="Mornico D."/>
            <person name="Santoro M."/>
            <person name="Mart F."/>
            <person name="Giordano W."/>
            <person name="Bogino P."/>
        </authorList>
    </citation>
    <scope>NUCLEOTIDE SEQUENCE [LARGE SCALE GENOMIC DNA]</scope>
    <source>
        <strain evidence="11 12">R30</strain>
    </source>
</reference>
<evidence type="ECO:0000256" key="9">
    <source>
        <dbReference type="RuleBase" id="RU003523"/>
    </source>
</evidence>
<evidence type="ECO:0000256" key="1">
    <source>
        <dbReference type="ARBA" id="ARBA00004743"/>
    </source>
</evidence>
<dbReference type="Pfam" id="PF00682">
    <property type="entry name" value="HMGL-like"/>
    <property type="match status" value="1"/>
</dbReference>
<evidence type="ECO:0000256" key="2">
    <source>
        <dbReference type="ARBA" id="ARBA00006154"/>
    </source>
</evidence>
<evidence type="ECO:0000313" key="11">
    <source>
        <dbReference type="EMBL" id="UTU50819.1"/>
    </source>
</evidence>
<dbReference type="EMBL" id="CP088147">
    <property type="protein sequence ID" value="UTU50819.1"/>
    <property type="molecule type" value="Genomic_DNA"/>
</dbReference>
<dbReference type="PROSITE" id="PS50991">
    <property type="entry name" value="PYR_CT"/>
    <property type="match status" value="1"/>
</dbReference>
<evidence type="ECO:0000256" key="5">
    <source>
        <dbReference type="ARBA" id="ARBA00022679"/>
    </source>
</evidence>
<dbReference type="PANTHER" id="PTHR43538">
    <property type="entry name" value="ALPHA-IPM SYNTHASE/HOMOCITRATE SYNTHASE"/>
    <property type="match status" value="1"/>
</dbReference>
<evidence type="ECO:0000256" key="8">
    <source>
        <dbReference type="NCBIfam" id="TIGR00977"/>
    </source>
</evidence>
<dbReference type="SUPFAM" id="SSF51569">
    <property type="entry name" value="Aldolase"/>
    <property type="match status" value="1"/>
</dbReference>
<name>A0AB38T895_9HYPH</name>
<feature type="domain" description="Pyruvate carboxyltransferase" evidence="10">
    <location>
        <begin position="8"/>
        <end position="274"/>
    </location>
</feature>
<organism evidence="11 12">
    <name type="scientific">Mesorhizobium ciceri</name>
    <dbReference type="NCBI Taxonomy" id="39645"/>
    <lineage>
        <taxon>Bacteria</taxon>
        <taxon>Pseudomonadati</taxon>
        <taxon>Pseudomonadota</taxon>
        <taxon>Alphaproteobacteria</taxon>
        <taxon>Hyphomicrobiales</taxon>
        <taxon>Phyllobacteriaceae</taxon>
        <taxon>Mesorhizobium</taxon>
    </lineage>
</organism>
<accession>A0AB38T895</accession>
<dbReference type="Pfam" id="PF22617">
    <property type="entry name" value="HCS_D2"/>
    <property type="match status" value="1"/>
</dbReference>
<dbReference type="RefSeq" id="WP_196815395.1">
    <property type="nucleotide sequence ID" value="NZ_CP088147.1"/>
</dbReference>
<dbReference type="SMART" id="SM00917">
    <property type="entry name" value="LeuA_dimer"/>
    <property type="match status" value="1"/>
</dbReference>
<keyword evidence="5 9" id="KW-0808">Transferase</keyword>
<dbReference type="InterPro" id="IPR000891">
    <property type="entry name" value="PYR_CT"/>
</dbReference>
<comment type="similarity">
    <text evidence="2 9">Belongs to the alpha-IPM synthase/homocitrate synthase family.</text>
</comment>
<dbReference type="PROSITE" id="PS00816">
    <property type="entry name" value="AIPM_HOMOCIT_SYNTH_2"/>
    <property type="match status" value="1"/>
</dbReference>
<sequence>MTMTRERLYLFDTTLRDGQQTPGIDFSVEDKIAIAKLLDAFGLDYVEGGYPGANPTDTAFFQEKRTERAKFVAFGMTKRAGVSASNDPGLASLVQSKSDAICFVAKSWDYHVRVALGCTNEENLDAIKASVEAAIAAGKEALVDCEHFFDGIKANPDYALACARTAYDAGARWVVLCDTNGGTQPSEVRAIVEKVISSGISGDHLGIHAHDDTGQAVANSLAAVEAGVRQIQGTLNGIGERCGNANLISIVPTLALKPAFADRFETGISAEALTGISRLSRAFDELLNRAPEAQAPYVGASAFATKAGIHASALAKEPATYEHVPPETVGNRRRVMVSDQGGKANFLAELRRRGIEVPKDDHRLDALISVVKEREAEGYAYEGADASFELLARKMLHGLPEFFNVTSFRCMVERRFDANGQLKTVSEAIVKVVVDGEEKMSVAEGHGPVNALDIALRKDLGKFQGEIADMELADFKVRILNGGTEAITRVLIESHDGTGARWWTVGVSENIIDASFQALMDSIVYKLMKNREMAGLVAAE</sequence>
<evidence type="ECO:0000313" key="12">
    <source>
        <dbReference type="Proteomes" id="UP001060070"/>
    </source>
</evidence>
<evidence type="ECO:0000256" key="3">
    <source>
        <dbReference type="ARBA" id="ARBA00022605"/>
    </source>
</evidence>
<dbReference type="AlphaFoldDB" id="A0AB38T895"/>
<dbReference type="InterPro" id="IPR054691">
    <property type="entry name" value="LeuA/HCS_post-cat"/>
</dbReference>
<dbReference type="InterPro" id="IPR013785">
    <property type="entry name" value="Aldolase_TIM"/>
</dbReference>
<keyword evidence="6" id="KW-0100">Branched-chain amino acid biosynthesis</keyword>
<dbReference type="InterPro" id="IPR013709">
    <property type="entry name" value="2-isopropylmalate_synth_dimer"/>
</dbReference>
<dbReference type="GO" id="GO:0003852">
    <property type="term" value="F:2-isopropylmalate synthase activity"/>
    <property type="evidence" value="ECO:0007669"/>
    <property type="project" value="InterPro"/>
</dbReference>
<dbReference type="CDD" id="cd07941">
    <property type="entry name" value="DRE_TIM_LeuA3"/>
    <property type="match status" value="1"/>
</dbReference>
<protein>
    <recommendedName>
        <fullName evidence="8">Citramalate synthase</fullName>
        <ecNumber evidence="8">2.3.3.21</ecNumber>
    </recommendedName>
</protein>
<evidence type="ECO:0000259" key="10">
    <source>
        <dbReference type="PROSITE" id="PS50991"/>
    </source>
</evidence>
<comment type="pathway">
    <text evidence="1">Amino-acid biosynthesis; L-isoleucine biosynthesis; 2-oxobutanoate from pyruvate: step 1/3.</text>
</comment>
<dbReference type="PROSITE" id="PS00815">
    <property type="entry name" value="AIPM_HOMOCIT_SYNTH_1"/>
    <property type="match status" value="1"/>
</dbReference>
<dbReference type="InterPro" id="IPR005675">
    <property type="entry name" value="Citramal_synthase"/>
</dbReference>
<dbReference type="Gene3D" id="3.30.160.270">
    <property type="match status" value="1"/>
</dbReference>
<comment type="catalytic activity">
    <reaction evidence="7">
        <text>pyruvate + acetyl-CoA + H2O = (3R)-citramalate + CoA + H(+)</text>
        <dbReference type="Rhea" id="RHEA:19045"/>
        <dbReference type="ChEBI" id="CHEBI:15361"/>
        <dbReference type="ChEBI" id="CHEBI:15377"/>
        <dbReference type="ChEBI" id="CHEBI:15378"/>
        <dbReference type="ChEBI" id="CHEBI:30934"/>
        <dbReference type="ChEBI" id="CHEBI:57287"/>
        <dbReference type="ChEBI" id="CHEBI:57288"/>
        <dbReference type="EC" id="2.3.3.21"/>
    </reaction>
</comment>
<keyword evidence="3" id="KW-0028">Amino-acid biosynthesis</keyword>
<keyword evidence="11" id="KW-0012">Acyltransferase</keyword>
<dbReference type="GO" id="GO:0043714">
    <property type="term" value="F:(R)-citramalate synthase activity"/>
    <property type="evidence" value="ECO:0007669"/>
    <property type="project" value="UniProtKB-UniRule"/>
</dbReference>
<evidence type="ECO:0000256" key="7">
    <source>
        <dbReference type="ARBA" id="ARBA00048263"/>
    </source>
</evidence>
<dbReference type="Gene3D" id="1.10.238.260">
    <property type="match status" value="1"/>
</dbReference>
<evidence type="ECO:0000256" key="4">
    <source>
        <dbReference type="ARBA" id="ARBA00022624"/>
    </source>
</evidence>
<dbReference type="EC" id="2.3.3.21" evidence="8"/>
<evidence type="ECO:0000256" key="6">
    <source>
        <dbReference type="ARBA" id="ARBA00023304"/>
    </source>
</evidence>
<dbReference type="Proteomes" id="UP001060070">
    <property type="component" value="Chromosome"/>
</dbReference>
<keyword evidence="4" id="KW-0412">Isoleucine biosynthesis</keyword>
<dbReference type="SUPFAM" id="SSF110921">
    <property type="entry name" value="2-isopropylmalate synthase LeuA, allosteric (dimerisation) domain"/>
    <property type="match status" value="1"/>
</dbReference>
<dbReference type="GO" id="GO:0009098">
    <property type="term" value="P:L-leucine biosynthetic process"/>
    <property type="evidence" value="ECO:0007669"/>
    <property type="project" value="InterPro"/>
</dbReference>
<dbReference type="Pfam" id="PF08502">
    <property type="entry name" value="LeuA_dimer"/>
    <property type="match status" value="1"/>
</dbReference>